<name>Q3AS09_CHLCH</name>
<dbReference type="CDD" id="cd10551">
    <property type="entry name" value="PsrB"/>
    <property type="match status" value="1"/>
</dbReference>
<dbReference type="InterPro" id="IPR017896">
    <property type="entry name" value="4Fe4S_Fe-S-bd"/>
</dbReference>
<keyword evidence="3" id="KW-0408">Iron</keyword>
<dbReference type="PROSITE" id="PS51379">
    <property type="entry name" value="4FE4S_FER_2"/>
    <property type="match status" value="3"/>
</dbReference>
<proteinExistence type="predicted"/>
<dbReference type="PANTHER" id="PTHR43177:SF3">
    <property type="entry name" value="PROTEIN NRFC HOMOLOG"/>
    <property type="match status" value="1"/>
</dbReference>
<dbReference type="OrthoDB" id="9779457at2"/>
<dbReference type="Gene3D" id="3.30.70.20">
    <property type="match status" value="2"/>
</dbReference>
<feature type="domain" description="4Fe-4S ferredoxin-type" evidence="5">
    <location>
        <begin position="4"/>
        <end position="33"/>
    </location>
</feature>
<dbReference type="SUPFAM" id="SSF54862">
    <property type="entry name" value="4Fe-4S ferredoxins"/>
    <property type="match status" value="1"/>
</dbReference>
<keyword evidence="6" id="KW-0560">Oxidoreductase</keyword>
<evidence type="ECO:0000256" key="2">
    <source>
        <dbReference type="ARBA" id="ARBA00022723"/>
    </source>
</evidence>
<keyword evidence="2" id="KW-0479">Metal-binding</keyword>
<dbReference type="InterPro" id="IPR050954">
    <property type="entry name" value="ET_IronSulfur_Cluster-Binding"/>
</dbReference>
<evidence type="ECO:0000256" key="3">
    <source>
        <dbReference type="ARBA" id="ARBA00023004"/>
    </source>
</evidence>
<keyword evidence="4" id="KW-0411">Iron-sulfur</keyword>
<evidence type="ECO:0000313" key="6">
    <source>
        <dbReference type="EMBL" id="ABB28216.1"/>
    </source>
</evidence>
<protein>
    <submittedName>
        <fullName evidence="6">Polysulfide reductase, subunit B, putative</fullName>
        <ecNumber evidence="6">1.97.1.9</ecNumber>
    </submittedName>
</protein>
<evidence type="ECO:0000256" key="1">
    <source>
        <dbReference type="ARBA" id="ARBA00022485"/>
    </source>
</evidence>
<accession>Q3AS09</accession>
<dbReference type="eggNOG" id="COG0437">
    <property type="taxonomic scope" value="Bacteria"/>
</dbReference>
<dbReference type="STRING" id="340177.Cag_0953"/>
<dbReference type="Pfam" id="PF13247">
    <property type="entry name" value="Fer4_11"/>
    <property type="match status" value="1"/>
</dbReference>
<dbReference type="PANTHER" id="PTHR43177">
    <property type="entry name" value="PROTEIN NRFC"/>
    <property type="match status" value="1"/>
</dbReference>
<feature type="domain" description="4Fe-4S ferredoxin-type" evidence="5">
    <location>
        <begin position="83"/>
        <end position="112"/>
    </location>
</feature>
<dbReference type="AlphaFoldDB" id="Q3AS09"/>
<dbReference type="KEGG" id="cch:Cag_0953"/>
<keyword evidence="1" id="KW-0004">4Fe-4S</keyword>
<reference evidence="6" key="1">
    <citation type="submission" date="2005-08" db="EMBL/GenBank/DDBJ databases">
        <title>Complete sequence of Chlorobium chlorochromatii CaD3.</title>
        <authorList>
            <person name="Copeland A."/>
            <person name="Lucas S."/>
            <person name="Lapidus A."/>
            <person name="Barry K."/>
            <person name="Detter J.C."/>
            <person name="Glavina T."/>
            <person name="Hammon N."/>
            <person name="Israni S."/>
            <person name="Pitluck S."/>
            <person name="Bryant D."/>
            <person name="Schmutz J."/>
            <person name="Larimer F."/>
            <person name="Land M."/>
            <person name="Kyrpides N."/>
            <person name="Ivanova N."/>
            <person name="Richardson P."/>
        </authorList>
    </citation>
    <scope>NUCLEOTIDE SEQUENCE [LARGE SCALE GENOMIC DNA]</scope>
    <source>
        <strain evidence="6">CaD3</strain>
    </source>
</reference>
<dbReference type="GO" id="GO:0033797">
    <property type="term" value="F:selenate reductase activity"/>
    <property type="evidence" value="ECO:0007669"/>
    <property type="project" value="UniProtKB-EC"/>
</dbReference>
<dbReference type="GO" id="GO:0051539">
    <property type="term" value="F:4 iron, 4 sulfur cluster binding"/>
    <property type="evidence" value="ECO:0007669"/>
    <property type="project" value="UniProtKB-KW"/>
</dbReference>
<evidence type="ECO:0000259" key="5">
    <source>
        <dbReference type="PROSITE" id="PS51379"/>
    </source>
</evidence>
<gene>
    <name evidence="6" type="ordered locus">Cag_0953</name>
</gene>
<organism evidence="6">
    <name type="scientific">Chlorobium chlorochromatii (strain CaD3)</name>
    <dbReference type="NCBI Taxonomy" id="340177"/>
    <lineage>
        <taxon>Bacteria</taxon>
        <taxon>Pseudomonadati</taxon>
        <taxon>Chlorobiota</taxon>
        <taxon>Chlorobiia</taxon>
        <taxon>Chlorobiales</taxon>
        <taxon>Chlorobiaceae</taxon>
        <taxon>Chlorobium/Pelodictyon group</taxon>
        <taxon>Chlorobium</taxon>
    </lineage>
</organism>
<evidence type="ECO:0000256" key="4">
    <source>
        <dbReference type="ARBA" id="ARBA00023014"/>
    </source>
</evidence>
<feature type="domain" description="4Fe-4S ferredoxin-type" evidence="5">
    <location>
        <begin position="51"/>
        <end position="82"/>
    </location>
</feature>
<dbReference type="EC" id="1.97.1.9" evidence="6"/>
<dbReference type="GO" id="GO:0046872">
    <property type="term" value="F:metal ion binding"/>
    <property type="evidence" value="ECO:0007669"/>
    <property type="project" value="UniProtKB-KW"/>
</dbReference>
<dbReference type="HOGENOM" id="CLU_043374_1_1_10"/>
<dbReference type="EMBL" id="CP000108">
    <property type="protein sequence ID" value="ABB28216.1"/>
    <property type="molecule type" value="Genomic_DNA"/>
</dbReference>
<sequence>MARYGMVMDMRSCVGCQACLAACATENHTPFWSGKFRTHVEDKEKGSYPNVRRILLPRLCMHCENTPCMSACPTGATWKNKDGVILVNYDRCIGCYACCIACPYDARYAYNNHDVEEAEKLYGKLSSHTMPHVDKCTFCDHRIAAGREPACASTCPTHSRIFGDLDNPASEVHQLAVSGKATALNAGLGTSPKVFYIPS</sequence>